<protein>
    <submittedName>
        <fullName evidence="8">Fucose permease</fullName>
    </submittedName>
</protein>
<dbReference type="InterPro" id="IPR011701">
    <property type="entry name" value="MFS"/>
</dbReference>
<evidence type="ECO:0000256" key="5">
    <source>
        <dbReference type="ARBA" id="ARBA00022989"/>
    </source>
</evidence>
<feature type="transmembrane region" description="Helical" evidence="7">
    <location>
        <begin position="301"/>
        <end position="323"/>
    </location>
</feature>
<evidence type="ECO:0000256" key="3">
    <source>
        <dbReference type="ARBA" id="ARBA00022448"/>
    </source>
</evidence>
<feature type="transmembrane region" description="Helical" evidence="7">
    <location>
        <begin position="278"/>
        <end position="295"/>
    </location>
</feature>
<dbReference type="AlphaFoldDB" id="A0AB73T1L5"/>
<dbReference type="Proteomes" id="UP000245412">
    <property type="component" value="Unassembled WGS sequence"/>
</dbReference>
<evidence type="ECO:0000256" key="6">
    <source>
        <dbReference type="ARBA" id="ARBA00023136"/>
    </source>
</evidence>
<feature type="transmembrane region" description="Helical" evidence="7">
    <location>
        <begin position="335"/>
        <end position="361"/>
    </location>
</feature>
<feature type="transmembrane region" description="Helical" evidence="7">
    <location>
        <begin position="367"/>
        <end position="386"/>
    </location>
</feature>
<sequence>MKLHYNHTRYACYLGYITQAIVNNLAPLLFVTFQDQFSVSLEKIGLLISFNFGIQMIVDILAAKFVDKIGYRICTVAAHICCTAGLIGMGVFPFLFADPFIGLLTAVFINALGGGMIEVVISPIVESLPGDEKASAMSLLHSFYCWGHVGVVILSTLFFVTAGVSNWYILTAVWALLPLFNTFFFAKVPLNTSHMEEAPMPLRKLFSMKLFWIFLLLMICSGASEQAMSQWASLFAERGLGVSKLLGDLLGPCAFAVLMGASRVFYGKFGARINLKHFIMCSAVLCILSYLLATLSPWPLLSLAGCALCGLSVGIMWPGSFSLSCEYCPQAGTAMFALLALGGDIGCAAGPGLVGAVSNAAGDSLKIGLLFAIIFPVLMFLTVMGLKRMKRSAA</sequence>
<evidence type="ECO:0000256" key="7">
    <source>
        <dbReference type="SAM" id="Phobius"/>
    </source>
</evidence>
<feature type="transmembrane region" description="Helical" evidence="7">
    <location>
        <begin position="167"/>
        <end position="190"/>
    </location>
</feature>
<keyword evidence="5 7" id="KW-1133">Transmembrane helix</keyword>
<dbReference type="EMBL" id="QGGY01000010">
    <property type="protein sequence ID" value="PWJ74043.1"/>
    <property type="molecule type" value="Genomic_DNA"/>
</dbReference>
<feature type="transmembrane region" description="Helical" evidence="7">
    <location>
        <begin position="249"/>
        <end position="266"/>
    </location>
</feature>
<proteinExistence type="inferred from homology"/>
<keyword evidence="3" id="KW-0813">Transport</keyword>
<dbReference type="Pfam" id="PF07690">
    <property type="entry name" value="MFS_1"/>
    <property type="match status" value="1"/>
</dbReference>
<keyword evidence="4 7" id="KW-0812">Transmembrane</keyword>
<comment type="similarity">
    <text evidence="2">Belongs to the major facilitator superfamily.</text>
</comment>
<name>A0AB73T1L5_9FIRM</name>
<evidence type="ECO:0000256" key="2">
    <source>
        <dbReference type="ARBA" id="ARBA00008335"/>
    </source>
</evidence>
<dbReference type="SUPFAM" id="SSF103473">
    <property type="entry name" value="MFS general substrate transporter"/>
    <property type="match status" value="1"/>
</dbReference>
<dbReference type="RefSeq" id="WP_109747383.1">
    <property type="nucleotide sequence ID" value="NZ_CABJAT010000008.1"/>
</dbReference>
<feature type="transmembrane region" description="Helical" evidence="7">
    <location>
        <begin position="142"/>
        <end position="161"/>
    </location>
</feature>
<dbReference type="InterPro" id="IPR051788">
    <property type="entry name" value="MFS_Transporter"/>
</dbReference>
<feature type="transmembrane region" description="Helical" evidence="7">
    <location>
        <begin position="100"/>
        <end position="121"/>
    </location>
</feature>
<dbReference type="InterPro" id="IPR036259">
    <property type="entry name" value="MFS_trans_sf"/>
</dbReference>
<dbReference type="GO" id="GO:0022857">
    <property type="term" value="F:transmembrane transporter activity"/>
    <property type="evidence" value="ECO:0007669"/>
    <property type="project" value="InterPro"/>
</dbReference>
<dbReference type="PANTHER" id="PTHR23514">
    <property type="entry name" value="BYPASS OF STOP CODON PROTEIN 6"/>
    <property type="match status" value="1"/>
</dbReference>
<keyword evidence="6 7" id="KW-0472">Membrane</keyword>
<comment type="caution">
    <text evidence="8">The sequence shown here is derived from an EMBL/GenBank/DDBJ whole genome shotgun (WGS) entry which is preliminary data.</text>
</comment>
<organism evidence="8 9">
    <name type="scientific">Murimonas intestini</name>
    <dbReference type="NCBI Taxonomy" id="1337051"/>
    <lineage>
        <taxon>Bacteria</taxon>
        <taxon>Bacillati</taxon>
        <taxon>Bacillota</taxon>
        <taxon>Clostridia</taxon>
        <taxon>Lachnospirales</taxon>
        <taxon>Lachnospiraceae</taxon>
        <taxon>Murimonas</taxon>
    </lineage>
</organism>
<evidence type="ECO:0000313" key="9">
    <source>
        <dbReference type="Proteomes" id="UP000245412"/>
    </source>
</evidence>
<evidence type="ECO:0000313" key="8">
    <source>
        <dbReference type="EMBL" id="PWJ74043.1"/>
    </source>
</evidence>
<evidence type="ECO:0000256" key="4">
    <source>
        <dbReference type="ARBA" id="ARBA00022692"/>
    </source>
</evidence>
<dbReference type="PANTHER" id="PTHR23514:SF3">
    <property type="entry name" value="BYPASS OF STOP CODON PROTEIN 6"/>
    <property type="match status" value="1"/>
</dbReference>
<feature type="transmembrane region" description="Helical" evidence="7">
    <location>
        <begin position="69"/>
        <end position="94"/>
    </location>
</feature>
<reference evidence="8 9" key="1">
    <citation type="submission" date="2018-05" db="EMBL/GenBank/DDBJ databases">
        <authorList>
            <person name="Goeker M."/>
            <person name="Huntemann M."/>
            <person name="Clum A."/>
            <person name="Pillay M."/>
            <person name="Palaniappan K."/>
            <person name="Varghese N."/>
            <person name="Mikhailova N."/>
            <person name="Stamatis D."/>
            <person name="Reddy T."/>
            <person name="Daum C."/>
            <person name="Shapiro N."/>
            <person name="Ivanova N."/>
            <person name="Kyrpides N."/>
            <person name="Woyke T."/>
        </authorList>
    </citation>
    <scope>NUCLEOTIDE SEQUENCE [LARGE SCALE GENOMIC DNA]</scope>
    <source>
        <strain evidence="8 9">DSM 26524</strain>
    </source>
</reference>
<evidence type="ECO:0000256" key="1">
    <source>
        <dbReference type="ARBA" id="ARBA00004651"/>
    </source>
</evidence>
<gene>
    <name evidence="8" type="ORF">C7383_11083</name>
</gene>
<comment type="subcellular location">
    <subcellularLocation>
        <location evidence="1">Cell membrane</location>
        <topology evidence="1">Multi-pass membrane protein</topology>
    </subcellularLocation>
</comment>
<dbReference type="Gene3D" id="1.20.1250.20">
    <property type="entry name" value="MFS general substrate transporter like domains"/>
    <property type="match status" value="1"/>
</dbReference>
<feature type="transmembrane region" description="Helical" evidence="7">
    <location>
        <begin position="44"/>
        <end position="62"/>
    </location>
</feature>
<dbReference type="GO" id="GO:0005886">
    <property type="term" value="C:plasma membrane"/>
    <property type="evidence" value="ECO:0007669"/>
    <property type="project" value="UniProtKB-SubCell"/>
</dbReference>
<keyword evidence="9" id="KW-1185">Reference proteome</keyword>
<feature type="transmembrane region" description="Helical" evidence="7">
    <location>
        <begin position="210"/>
        <end position="229"/>
    </location>
</feature>
<accession>A0AB73T1L5</accession>
<feature type="transmembrane region" description="Helical" evidence="7">
    <location>
        <begin position="12"/>
        <end position="32"/>
    </location>
</feature>